<evidence type="ECO:0000256" key="1">
    <source>
        <dbReference type="SAM" id="MobiDB-lite"/>
    </source>
</evidence>
<feature type="compositionally biased region" description="Low complexity" evidence="1">
    <location>
        <begin position="128"/>
        <end position="148"/>
    </location>
</feature>
<accession>A0ABR7SXX8</accession>
<evidence type="ECO:0000313" key="2">
    <source>
        <dbReference type="EMBL" id="MBC9719218.1"/>
    </source>
</evidence>
<feature type="region of interest" description="Disordered" evidence="1">
    <location>
        <begin position="1"/>
        <end position="20"/>
    </location>
</feature>
<organism evidence="2 3">
    <name type="scientific">Streptomyces polyasparticus</name>
    <dbReference type="NCBI Taxonomy" id="2767826"/>
    <lineage>
        <taxon>Bacteria</taxon>
        <taxon>Bacillati</taxon>
        <taxon>Actinomycetota</taxon>
        <taxon>Actinomycetes</taxon>
        <taxon>Kitasatosporales</taxon>
        <taxon>Streptomycetaceae</taxon>
        <taxon>Streptomyces</taxon>
    </lineage>
</organism>
<dbReference type="Proteomes" id="UP000642284">
    <property type="component" value="Unassembled WGS sequence"/>
</dbReference>
<gene>
    <name evidence="2" type="ORF">H9Y04_42575</name>
</gene>
<name>A0ABR7SXX8_9ACTN</name>
<protein>
    <recommendedName>
        <fullName evidence="4">BLOC-1-related complex subunit 7</fullName>
    </recommendedName>
</protein>
<evidence type="ECO:0000313" key="3">
    <source>
        <dbReference type="Proteomes" id="UP000642284"/>
    </source>
</evidence>
<reference evidence="2 3" key="1">
    <citation type="submission" date="2020-08" db="EMBL/GenBank/DDBJ databases">
        <title>Genemic of Streptomyces polyaspartic.</title>
        <authorList>
            <person name="Liu W."/>
        </authorList>
    </citation>
    <scope>NUCLEOTIDE SEQUENCE [LARGE SCALE GENOMIC DNA]</scope>
    <source>
        <strain evidence="2 3">TRM66268-LWL</strain>
    </source>
</reference>
<feature type="region of interest" description="Disordered" evidence="1">
    <location>
        <begin position="120"/>
        <end position="154"/>
    </location>
</feature>
<sequence>MENPASPPSPAAPGSQMVHEALGASPRGLGRLHTDGPEMVLADLVYTAARHLDHLHQQFNDAAGSAASTLTRAISGNAAINSLGVLQNSATQIDILAARRADAVDRLKEVIGAYRQVTASKDTTARQPTSPRAAPAAIPASAVLPPSAVRGHHR</sequence>
<comment type="caution">
    <text evidence="2">The sequence shown here is derived from an EMBL/GenBank/DDBJ whole genome shotgun (WGS) entry which is preliminary data.</text>
</comment>
<proteinExistence type="predicted"/>
<feature type="compositionally biased region" description="Pro residues" evidence="1">
    <location>
        <begin position="1"/>
        <end position="11"/>
    </location>
</feature>
<dbReference type="EMBL" id="JACTVJ010000036">
    <property type="protein sequence ID" value="MBC9719218.1"/>
    <property type="molecule type" value="Genomic_DNA"/>
</dbReference>
<evidence type="ECO:0008006" key="4">
    <source>
        <dbReference type="Google" id="ProtNLM"/>
    </source>
</evidence>
<keyword evidence="3" id="KW-1185">Reference proteome</keyword>